<proteinExistence type="predicted"/>
<keyword evidence="2" id="KW-1185">Reference proteome</keyword>
<accession>A0A4Z2G921</accession>
<dbReference type="Proteomes" id="UP000314294">
    <property type="component" value="Unassembled WGS sequence"/>
</dbReference>
<evidence type="ECO:0000313" key="1">
    <source>
        <dbReference type="EMBL" id="TNN50029.1"/>
    </source>
</evidence>
<reference evidence="1 2" key="1">
    <citation type="submission" date="2019-03" db="EMBL/GenBank/DDBJ databases">
        <title>First draft genome of Liparis tanakae, snailfish: a comprehensive survey of snailfish specific genes.</title>
        <authorList>
            <person name="Kim W."/>
            <person name="Song I."/>
            <person name="Jeong J.-H."/>
            <person name="Kim D."/>
            <person name="Kim S."/>
            <person name="Ryu S."/>
            <person name="Song J.Y."/>
            <person name="Lee S.K."/>
        </authorList>
    </citation>
    <scope>NUCLEOTIDE SEQUENCE [LARGE SCALE GENOMIC DNA]</scope>
    <source>
        <tissue evidence="1">Muscle</tissue>
    </source>
</reference>
<comment type="caution">
    <text evidence="1">The sequence shown here is derived from an EMBL/GenBank/DDBJ whole genome shotgun (WGS) entry which is preliminary data.</text>
</comment>
<organism evidence="1 2">
    <name type="scientific">Liparis tanakae</name>
    <name type="common">Tanaka's snailfish</name>
    <dbReference type="NCBI Taxonomy" id="230148"/>
    <lineage>
        <taxon>Eukaryota</taxon>
        <taxon>Metazoa</taxon>
        <taxon>Chordata</taxon>
        <taxon>Craniata</taxon>
        <taxon>Vertebrata</taxon>
        <taxon>Euteleostomi</taxon>
        <taxon>Actinopterygii</taxon>
        <taxon>Neopterygii</taxon>
        <taxon>Teleostei</taxon>
        <taxon>Neoteleostei</taxon>
        <taxon>Acanthomorphata</taxon>
        <taxon>Eupercaria</taxon>
        <taxon>Perciformes</taxon>
        <taxon>Cottioidei</taxon>
        <taxon>Cottales</taxon>
        <taxon>Liparidae</taxon>
        <taxon>Liparis</taxon>
    </lineage>
</organism>
<dbReference type="EMBL" id="SRLO01000633">
    <property type="protein sequence ID" value="TNN50029.1"/>
    <property type="molecule type" value="Genomic_DNA"/>
</dbReference>
<gene>
    <name evidence="1" type="ORF">EYF80_039770</name>
</gene>
<sequence length="86" mass="9883">MSGFEVRRVEVGLRWENAPVTLGYVAGGGDKRERVGPEAQMIGEMVLNTRLHRFRSKRWKIRDVVQYLAKKRLFTGHVDVTVSARL</sequence>
<protein>
    <submittedName>
        <fullName evidence="1">Uncharacterized protein</fullName>
    </submittedName>
</protein>
<name>A0A4Z2G921_9TELE</name>
<evidence type="ECO:0000313" key="2">
    <source>
        <dbReference type="Proteomes" id="UP000314294"/>
    </source>
</evidence>
<dbReference type="AlphaFoldDB" id="A0A4Z2G921"/>